<dbReference type="Proteomes" id="UP000182762">
    <property type="component" value="Unassembled WGS sequence"/>
</dbReference>
<feature type="transmembrane region" description="Helical" evidence="1">
    <location>
        <begin position="39"/>
        <end position="61"/>
    </location>
</feature>
<proteinExistence type="predicted"/>
<dbReference type="EMBL" id="FOXX01000001">
    <property type="protein sequence ID" value="SFQ12418.1"/>
    <property type="molecule type" value="Genomic_DNA"/>
</dbReference>
<dbReference type="RefSeq" id="WP_061801835.1">
    <property type="nucleotide sequence ID" value="NZ_FOXX01000001.1"/>
</dbReference>
<evidence type="ECO:0000256" key="1">
    <source>
        <dbReference type="SAM" id="Phobius"/>
    </source>
</evidence>
<evidence type="ECO:0000313" key="3">
    <source>
        <dbReference type="Proteomes" id="UP000182762"/>
    </source>
</evidence>
<accession>A0A1I5VY12</accession>
<evidence type="ECO:0008006" key="4">
    <source>
        <dbReference type="Google" id="ProtNLM"/>
    </source>
</evidence>
<comment type="caution">
    <text evidence="2">The sequence shown here is derived from an EMBL/GenBank/DDBJ whole genome shotgun (WGS) entry which is preliminary data.</text>
</comment>
<dbReference type="InterPro" id="IPR020076">
    <property type="entry name" value="DUF2768"/>
</dbReference>
<keyword evidence="1" id="KW-0812">Transmembrane</keyword>
<evidence type="ECO:0000313" key="2">
    <source>
        <dbReference type="EMBL" id="SFQ12418.1"/>
    </source>
</evidence>
<keyword evidence="1" id="KW-1133">Transmembrane helix</keyword>
<protein>
    <recommendedName>
        <fullName evidence="4">DUF2768 domain-containing protein</fullName>
    </recommendedName>
</protein>
<sequence length="67" mass="7701">MSEGLMKMWIAFGAIAFMFFSVFFIYVSRFKLKRKFLKGLTATFAYLFMVIAGLIIMLVVFSGPVQK</sequence>
<gene>
    <name evidence="2" type="ORF">SAMN02745910_00311</name>
</gene>
<keyword evidence="1" id="KW-0472">Membrane</keyword>
<dbReference type="Pfam" id="PF10966">
    <property type="entry name" value="DUF2768"/>
    <property type="match status" value="1"/>
</dbReference>
<organism evidence="2 3">
    <name type="scientific">Priestia endophytica DSM 13796</name>
    <dbReference type="NCBI Taxonomy" id="1121089"/>
    <lineage>
        <taxon>Bacteria</taxon>
        <taxon>Bacillati</taxon>
        <taxon>Bacillota</taxon>
        <taxon>Bacilli</taxon>
        <taxon>Bacillales</taxon>
        <taxon>Bacillaceae</taxon>
        <taxon>Priestia</taxon>
    </lineage>
</organism>
<name>A0A1I5VY12_9BACI</name>
<feature type="transmembrane region" description="Helical" evidence="1">
    <location>
        <begin position="6"/>
        <end position="27"/>
    </location>
</feature>
<reference evidence="2 3" key="1">
    <citation type="submission" date="2016-10" db="EMBL/GenBank/DDBJ databases">
        <authorList>
            <person name="Varghese N."/>
            <person name="Submissions S."/>
        </authorList>
    </citation>
    <scope>NUCLEOTIDE SEQUENCE [LARGE SCALE GENOMIC DNA]</scope>
    <source>
        <strain evidence="2 3">DSM 13796</strain>
    </source>
</reference>
<dbReference type="GeneID" id="93709085"/>
<keyword evidence="3" id="KW-1185">Reference proteome</keyword>